<sequence>MSFSGDPIRIVQGARNGSPFDMLALAVNWTLSPSLFNDETLSIFSQHLNPSEVPVNVKMDPMDIEPHKQPPIASTSFLAFWSLRGFAQLLTKPIPDRYQHEIIRAWPGIFKWSTFFFASRVQVGTPLQKTSKRNDSQADHAARDVRVITLNTITSAWWAISRSSAVNKVMLDTCGFLEVVVDLWIHEDHYRLDPLELAACLGGMALPHNAQSSFTAPSSFLSFLMSEQKKTGTGVPFVERVLSVVGDIDRTALIVTGKLEGALKAPELNLQECTAILNLLMHFFHAPQVDILDAIMNHDGGTSYTKILVKIASRIQESYPKRCPDLEALLALGFGCVITVMNTTNSFSWIIQVVNAGILTAFVEASPVFNDLRDEDYNVISALFSAIIPRFLCYHSVVHAVDTMWRKLERTERFRSLPKSRAWKALSDLTKLTAERRSIFALQIAYKSFKRKATLCSNTQCPKVDSIKKFRKCGHCLSSFYCSKECQIVHWKGGHRAYCENRAIEIAHSDKIFSPRDQDFIEQLNRREAWRYLPYLKGLAKKEYPGIPLGGLIVIINYTRVPVTHRIGLESEYLKSNPELFGVPLDKARMGLDRTLVLGIFPWGKGFKYHPIYIEGLWSLPQRKVEDATPGLDPTGNRFLDEYDGLALAKWRKYWGFEGRP</sequence>
<accession>A0ACD3AXW3</accession>
<evidence type="ECO:0000313" key="2">
    <source>
        <dbReference type="Proteomes" id="UP000308600"/>
    </source>
</evidence>
<gene>
    <name evidence="1" type="ORF">BDN72DRAFT_958739</name>
</gene>
<dbReference type="EMBL" id="ML208311">
    <property type="protein sequence ID" value="TFK70563.1"/>
    <property type="molecule type" value="Genomic_DNA"/>
</dbReference>
<name>A0ACD3AXW3_9AGAR</name>
<proteinExistence type="predicted"/>
<evidence type="ECO:0000313" key="1">
    <source>
        <dbReference type="EMBL" id="TFK70563.1"/>
    </source>
</evidence>
<dbReference type="Proteomes" id="UP000308600">
    <property type="component" value="Unassembled WGS sequence"/>
</dbReference>
<keyword evidence="2" id="KW-1185">Reference proteome</keyword>
<protein>
    <submittedName>
        <fullName evidence="1">Uncharacterized protein</fullName>
    </submittedName>
</protein>
<reference evidence="1 2" key="1">
    <citation type="journal article" date="2019" name="Nat. Ecol. Evol.">
        <title>Megaphylogeny resolves global patterns of mushroom evolution.</title>
        <authorList>
            <person name="Varga T."/>
            <person name="Krizsan K."/>
            <person name="Foldi C."/>
            <person name="Dima B."/>
            <person name="Sanchez-Garcia M."/>
            <person name="Sanchez-Ramirez S."/>
            <person name="Szollosi G.J."/>
            <person name="Szarkandi J.G."/>
            <person name="Papp V."/>
            <person name="Albert L."/>
            <person name="Andreopoulos W."/>
            <person name="Angelini C."/>
            <person name="Antonin V."/>
            <person name="Barry K.W."/>
            <person name="Bougher N.L."/>
            <person name="Buchanan P."/>
            <person name="Buyck B."/>
            <person name="Bense V."/>
            <person name="Catcheside P."/>
            <person name="Chovatia M."/>
            <person name="Cooper J."/>
            <person name="Damon W."/>
            <person name="Desjardin D."/>
            <person name="Finy P."/>
            <person name="Geml J."/>
            <person name="Haridas S."/>
            <person name="Hughes K."/>
            <person name="Justo A."/>
            <person name="Karasinski D."/>
            <person name="Kautmanova I."/>
            <person name="Kiss B."/>
            <person name="Kocsube S."/>
            <person name="Kotiranta H."/>
            <person name="LaButti K.M."/>
            <person name="Lechner B.E."/>
            <person name="Liimatainen K."/>
            <person name="Lipzen A."/>
            <person name="Lukacs Z."/>
            <person name="Mihaltcheva S."/>
            <person name="Morgado L.N."/>
            <person name="Niskanen T."/>
            <person name="Noordeloos M.E."/>
            <person name="Ohm R.A."/>
            <person name="Ortiz-Santana B."/>
            <person name="Ovrebo C."/>
            <person name="Racz N."/>
            <person name="Riley R."/>
            <person name="Savchenko A."/>
            <person name="Shiryaev A."/>
            <person name="Soop K."/>
            <person name="Spirin V."/>
            <person name="Szebenyi C."/>
            <person name="Tomsovsky M."/>
            <person name="Tulloss R.E."/>
            <person name="Uehling J."/>
            <person name="Grigoriev I.V."/>
            <person name="Vagvolgyi C."/>
            <person name="Papp T."/>
            <person name="Martin F.M."/>
            <person name="Miettinen O."/>
            <person name="Hibbett D.S."/>
            <person name="Nagy L.G."/>
        </authorList>
    </citation>
    <scope>NUCLEOTIDE SEQUENCE [LARGE SCALE GENOMIC DNA]</scope>
    <source>
        <strain evidence="1 2">NL-1719</strain>
    </source>
</reference>
<organism evidence="1 2">
    <name type="scientific">Pluteus cervinus</name>
    <dbReference type="NCBI Taxonomy" id="181527"/>
    <lineage>
        <taxon>Eukaryota</taxon>
        <taxon>Fungi</taxon>
        <taxon>Dikarya</taxon>
        <taxon>Basidiomycota</taxon>
        <taxon>Agaricomycotina</taxon>
        <taxon>Agaricomycetes</taxon>
        <taxon>Agaricomycetidae</taxon>
        <taxon>Agaricales</taxon>
        <taxon>Pluteineae</taxon>
        <taxon>Pluteaceae</taxon>
        <taxon>Pluteus</taxon>
    </lineage>
</organism>